<feature type="transmembrane region" description="Helical" evidence="1">
    <location>
        <begin position="50"/>
        <end position="71"/>
    </location>
</feature>
<feature type="transmembrane region" description="Helical" evidence="1">
    <location>
        <begin position="25"/>
        <end position="44"/>
    </location>
</feature>
<evidence type="ECO:0000313" key="2">
    <source>
        <dbReference type="EMBL" id="PJE66911.1"/>
    </source>
</evidence>
<keyword evidence="1" id="KW-0812">Transmembrane</keyword>
<sequence>NLILGVYGVIPLFLGLAYRRKHSQAITISLTVGIFLYFLIIAQGNIQHDYYQILIIPSLSILCGLGYFYIYEIIFKNYFLKIFSIFFIFTLSTFLSYQRVVEYYKINNPQIITAGNKVNEITPKNSIIIAPYNGDTAFLYQTNRSGFPIEIYDFESIKKEFPARPIYFTSVNYDDYTNKIIKQFPTIYRDSQFIILEISK</sequence>
<dbReference type="EMBL" id="PFEI01000094">
    <property type="protein sequence ID" value="PJE66911.1"/>
    <property type="molecule type" value="Genomic_DNA"/>
</dbReference>
<keyword evidence="1" id="KW-0472">Membrane</keyword>
<proteinExistence type="predicted"/>
<dbReference type="Proteomes" id="UP000229766">
    <property type="component" value="Unassembled WGS sequence"/>
</dbReference>
<dbReference type="AlphaFoldDB" id="A0A2M8L1V7"/>
<evidence type="ECO:0000313" key="3">
    <source>
        <dbReference type="Proteomes" id="UP000229766"/>
    </source>
</evidence>
<reference evidence="3" key="1">
    <citation type="submission" date="2017-09" db="EMBL/GenBank/DDBJ databases">
        <title>Depth-based differentiation of microbial function through sediment-hosted aquifers and enrichment of novel symbionts in the deep terrestrial subsurface.</title>
        <authorList>
            <person name="Probst A.J."/>
            <person name="Ladd B."/>
            <person name="Jarett J.K."/>
            <person name="Geller-Mcgrath D.E."/>
            <person name="Sieber C.M.K."/>
            <person name="Emerson J.B."/>
            <person name="Anantharaman K."/>
            <person name="Thomas B.C."/>
            <person name="Malmstrom R."/>
            <person name="Stieglmeier M."/>
            <person name="Klingl A."/>
            <person name="Woyke T."/>
            <person name="Ryan C.M."/>
            <person name="Banfield J.F."/>
        </authorList>
    </citation>
    <scope>NUCLEOTIDE SEQUENCE [LARGE SCALE GENOMIC DNA]</scope>
</reference>
<evidence type="ECO:0008006" key="4">
    <source>
        <dbReference type="Google" id="ProtNLM"/>
    </source>
</evidence>
<feature type="non-terminal residue" evidence="2">
    <location>
        <position position="1"/>
    </location>
</feature>
<organism evidence="2 3">
    <name type="scientific">Candidatus Shapirobacteria bacterium CG10_big_fil_rev_8_21_14_0_10_36_6</name>
    <dbReference type="NCBI Taxonomy" id="1974886"/>
    <lineage>
        <taxon>Bacteria</taxon>
        <taxon>Candidatus Shapironibacteriota</taxon>
    </lineage>
</organism>
<feature type="transmembrane region" description="Helical" evidence="1">
    <location>
        <begin position="78"/>
        <end position="97"/>
    </location>
</feature>
<name>A0A2M8L1V7_9BACT</name>
<evidence type="ECO:0000256" key="1">
    <source>
        <dbReference type="SAM" id="Phobius"/>
    </source>
</evidence>
<keyword evidence="1" id="KW-1133">Transmembrane helix</keyword>
<protein>
    <recommendedName>
        <fullName evidence="4">Glycosyltransferase RgtA/B/C/D-like domain-containing protein</fullName>
    </recommendedName>
</protein>
<accession>A0A2M8L1V7</accession>
<gene>
    <name evidence="2" type="ORF">COU93_01665</name>
</gene>
<comment type="caution">
    <text evidence="2">The sequence shown here is derived from an EMBL/GenBank/DDBJ whole genome shotgun (WGS) entry which is preliminary data.</text>
</comment>